<organism evidence="2 3">
    <name type="scientific">Pseudomonas matsuisoli</name>
    <dbReference type="NCBI Taxonomy" id="1515666"/>
    <lineage>
        <taxon>Bacteria</taxon>
        <taxon>Pseudomonadati</taxon>
        <taxon>Pseudomonadota</taxon>
        <taxon>Gammaproteobacteria</taxon>
        <taxon>Pseudomonadales</taxon>
        <taxon>Pseudomonadaceae</taxon>
        <taxon>Pseudomonas</taxon>
    </lineage>
</organism>
<dbReference type="GO" id="GO:0006744">
    <property type="term" value="P:ubiquinone biosynthetic process"/>
    <property type="evidence" value="ECO:0007669"/>
    <property type="project" value="UniProtKB-UniRule"/>
</dbReference>
<keyword evidence="1" id="KW-0963">Cytoplasm</keyword>
<gene>
    <name evidence="1" type="primary">ubiK</name>
    <name evidence="2" type="ORF">GCM10009304_32110</name>
</gene>
<comment type="pathway">
    <text evidence="1">Cofactor biosynthesis; ubiquinone biosynthesis.</text>
</comment>
<protein>
    <recommendedName>
        <fullName evidence="1">Ubiquinone biosynthesis accessory factor UbiK</fullName>
    </recommendedName>
</protein>
<dbReference type="PANTHER" id="PTHR38040">
    <property type="entry name" value="UBIQUINONE BIOSYNTHESIS ACCESSORY FACTOR UBIK"/>
    <property type="match status" value="1"/>
</dbReference>
<dbReference type="Pfam" id="PF04380">
    <property type="entry name" value="BMFP"/>
    <property type="match status" value="1"/>
</dbReference>
<dbReference type="HAMAP" id="MF_02216">
    <property type="entry name" value="UbiK"/>
    <property type="match status" value="1"/>
</dbReference>
<evidence type="ECO:0000313" key="2">
    <source>
        <dbReference type="EMBL" id="GGK03736.1"/>
    </source>
</evidence>
<comment type="function">
    <text evidence="1">Required for efficient ubiquinone (coenzyme Q) biosynthesis. UbiK is probably an accessory factor of Ubi enzymes and facilitates ubiquinone biosynthesis by acting as an assembly factor, a targeting factor, or both.</text>
</comment>
<dbReference type="Proteomes" id="UP000635983">
    <property type="component" value="Unassembled WGS sequence"/>
</dbReference>
<accession>A0A917Q0K0</accession>
<dbReference type="GO" id="GO:0005829">
    <property type="term" value="C:cytosol"/>
    <property type="evidence" value="ECO:0007669"/>
    <property type="project" value="TreeGrafter"/>
</dbReference>
<dbReference type="EMBL" id="BMPO01000007">
    <property type="protein sequence ID" value="GGK03736.1"/>
    <property type="molecule type" value="Genomic_DNA"/>
</dbReference>
<sequence>MLAPKSLFETVNAQVSRLLSDAPGLPRAEVESQVKALLQSAFNRLDLVSREEFDSQMLVLERTRMRLEMLERKLAELEAQTPLEPTPTRE</sequence>
<evidence type="ECO:0000313" key="3">
    <source>
        <dbReference type="Proteomes" id="UP000635983"/>
    </source>
</evidence>
<dbReference type="RefSeq" id="WP_188984435.1">
    <property type="nucleotide sequence ID" value="NZ_BMPO01000007.1"/>
</dbReference>
<proteinExistence type="inferred from homology"/>
<comment type="caution">
    <text evidence="2">The sequence shown here is derived from an EMBL/GenBank/DDBJ whole genome shotgun (WGS) entry which is preliminary data.</text>
</comment>
<evidence type="ECO:0000256" key="1">
    <source>
        <dbReference type="HAMAP-Rule" id="MF_02216"/>
    </source>
</evidence>
<dbReference type="AlphaFoldDB" id="A0A917Q0K0"/>
<dbReference type="PANTHER" id="PTHR38040:SF1">
    <property type="entry name" value="UBIQUINONE BIOSYNTHESIS ACCESSORY FACTOR UBIK"/>
    <property type="match status" value="1"/>
</dbReference>
<reference evidence="2" key="1">
    <citation type="journal article" date="2014" name="Int. J. Syst. Evol. Microbiol.">
        <title>Complete genome sequence of Corynebacterium casei LMG S-19264T (=DSM 44701T), isolated from a smear-ripened cheese.</title>
        <authorList>
            <consortium name="US DOE Joint Genome Institute (JGI-PGF)"/>
            <person name="Walter F."/>
            <person name="Albersmeier A."/>
            <person name="Kalinowski J."/>
            <person name="Ruckert C."/>
        </authorList>
    </citation>
    <scope>NUCLEOTIDE SEQUENCE</scope>
    <source>
        <strain evidence="2">JCM 30078</strain>
    </source>
</reference>
<name>A0A917Q0K0_9PSED</name>
<dbReference type="InterPro" id="IPR007475">
    <property type="entry name" value="UbiK"/>
</dbReference>
<comment type="subcellular location">
    <subcellularLocation>
        <location evidence="1">Cytoplasm</location>
    </subcellularLocation>
</comment>
<reference evidence="2" key="2">
    <citation type="submission" date="2020-09" db="EMBL/GenBank/DDBJ databases">
        <authorList>
            <person name="Sun Q."/>
            <person name="Ohkuma M."/>
        </authorList>
    </citation>
    <scope>NUCLEOTIDE SEQUENCE</scope>
    <source>
        <strain evidence="2">JCM 30078</strain>
    </source>
</reference>
<keyword evidence="3" id="KW-1185">Reference proteome</keyword>
<keyword evidence="1" id="KW-0831">Ubiquinone biosynthesis</keyword>
<comment type="similarity">
    <text evidence="1">Belongs to the UbiK family.</text>
</comment>